<feature type="region of interest" description="Disordered" evidence="1">
    <location>
        <begin position="68"/>
        <end position="113"/>
    </location>
</feature>
<sequence length="441" mass="48599">MLTSNRLSVVDARAIVGLPAVRGSSSSTTDLSPLDQHRASPAHLDGSVPLLGREFGGTLKSRFASLARKSGADRKETRDHGRSLVGRRANLEGRLGDDGDPGRVSAGTQEPLVSPLQRFQKAGRKIVRQGLQHRLQATPDDRKLLGRLGSLEVADGDLENAIEHLRLAAKGSDDDVAWTTLARAEVRAWEQDPATGHERLRWACDAYRRSVDLLEPGFVQVWELPARLLELGGVYESFGSFEGALHIYQRIASSMPLSSGFEGVLFRCAVVMRYMATLERAPRNGLLESALEHLDLIMQEQALRKGFFAESAALLYADVCMALAEGSAVAKGWAKASYQEVFDNRKAQGDKHAMTFRDWDDWIASPETQLQLSKEWSQKGEPALAVLAFEKALEAFGRQKEISPSSKAEPSFSALMDASEAYASFQRFVRQGEQDQYRVAQ</sequence>
<accession>D7FTD3</accession>
<dbReference type="SUPFAM" id="SSF48452">
    <property type="entry name" value="TPR-like"/>
    <property type="match status" value="1"/>
</dbReference>
<organism evidence="2 3">
    <name type="scientific">Ectocarpus siliculosus</name>
    <name type="common">Brown alga</name>
    <name type="synonym">Conferva siliculosa</name>
    <dbReference type="NCBI Taxonomy" id="2880"/>
    <lineage>
        <taxon>Eukaryota</taxon>
        <taxon>Sar</taxon>
        <taxon>Stramenopiles</taxon>
        <taxon>Ochrophyta</taxon>
        <taxon>PX clade</taxon>
        <taxon>Phaeophyceae</taxon>
        <taxon>Ectocarpales</taxon>
        <taxon>Ectocarpaceae</taxon>
        <taxon>Ectocarpus</taxon>
    </lineage>
</organism>
<feature type="compositionally biased region" description="Basic and acidic residues" evidence="1">
    <location>
        <begin position="70"/>
        <end position="82"/>
    </location>
</feature>
<dbReference type="Gene3D" id="1.25.40.10">
    <property type="entry name" value="Tetratricopeptide repeat domain"/>
    <property type="match status" value="1"/>
</dbReference>
<proteinExistence type="predicted"/>
<dbReference type="AlphaFoldDB" id="D7FTD3"/>
<feature type="compositionally biased region" description="Basic and acidic residues" evidence="1">
    <location>
        <begin position="89"/>
        <end position="101"/>
    </location>
</feature>
<keyword evidence="3" id="KW-1185">Reference proteome</keyword>
<feature type="compositionally biased region" description="Low complexity" evidence="1">
    <location>
        <begin position="24"/>
        <end position="34"/>
    </location>
</feature>
<evidence type="ECO:0000256" key="1">
    <source>
        <dbReference type="SAM" id="MobiDB-lite"/>
    </source>
</evidence>
<dbReference type="InterPro" id="IPR011990">
    <property type="entry name" value="TPR-like_helical_dom_sf"/>
</dbReference>
<feature type="region of interest" description="Disordered" evidence="1">
    <location>
        <begin position="22"/>
        <end position="47"/>
    </location>
</feature>
<reference evidence="2 3" key="1">
    <citation type="journal article" date="2010" name="Nature">
        <title>The Ectocarpus genome and the independent evolution of multicellularity in brown algae.</title>
        <authorList>
            <person name="Cock J.M."/>
            <person name="Sterck L."/>
            <person name="Rouze P."/>
            <person name="Scornet D."/>
            <person name="Allen A.E."/>
            <person name="Amoutzias G."/>
            <person name="Anthouard V."/>
            <person name="Artiguenave F."/>
            <person name="Aury J.M."/>
            <person name="Badger J.H."/>
            <person name="Beszteri B."/>
            <person name="Billiau K."/>
            <person name="Bonnet E."/>
            <person name="Bothwell J.H."/>
            <person name="Bowler C."/>
            <person name="Boyen C."/>
            <person name="Brownlee C."/>
            <person name="Carrano C.J."/>
            <person name="Charrier B."/>
            <person name="Cho G.Y."/>
            <person name="Coelho S.M."/>
            <person name="Collen J."/>
            <person name="Corre E."/>
            <person name="Da Silva C."/>
            <person name="Delage L."/>
            <person name="Delaroque N."/>
            <person name="Dittami S.M."/>
            <person name="Doulbeau S."/>
            <person name="Elias M."/>
            <person name="Farnham G."/>
            <person name="Gachon C.M."/>
            <person name="Gschloessl B."/>
            <person name="Heesch S."/>
            <person name="Jabbari K."/>
            <person name="Jubin C."/>
            <person name="Kawai H."/>
            <person name="Kimura K."/>
            <person name="Kloareg B."/>
            <person name="Kupper F.C."/>
            <person name="Lang D."/>
            <person name="Le Bail A."/>
            <person name="Leblanc C."/>
            <person name="Lerouge P."/>
            <person name="Lohr M."/>
            <person name="Lopez P.J."/>
            <person name="Martens C."/>
            <person name="Maumus F."/>
            <person name="Michel G."/>
            <person name="Miranda-Saavedra D."/>
            <person name="Morales J."/>
            <person name="Moreau H."/>
            <person name="Motomura T."/>
            <person name="Nagasato C."/>
            <person name="Napoli C.A."/>
            <person name="Nelson D.R."/>
            <person name="Nyvall-Collen P."/>
            <person name="Peters A.F."/>
            <person name="Pommier C."/>
            <person name="Potin P."/>
            <person name="Poulain J."/>
            <person name="Quesneville H."/>
            <person name="Read B."/>
            <person name="Rensing S.A."/>
            <person name="Ritter A."/>
            <person name="Rousvoal S."/>
            <person name="Samanta M."/>
            <person name="Samson G."/>
            <person name="Schroeder D.C."/>
            <person name="Segurens B."/>
            <person name="Strittmatter M."/>
            <person name="Tonon T."/>
            <person name="Tregear J.W."/>
            <person name="Valentin K."/>
            <person name="von Dassow P."/>
            <person name="Yamagishi T."/>
            <person name="Van de Peer Y."/>
            <person name="Wincker P."/>
        </authorList>
    </citation>
    <scope>NUCLEOTIDE SEQUENCE [LARGE SCALE GENOMIC DNA]</scope>
    <source>
        <strain evidence="3">Ec32 / CCAP1310/4</strain>
    </source>
</reference>
<name>D7FTD3_ECTSI</name>
<protein>
    <submittedName>
        <fullName evidence="2">Uncharacterized protein</fullName>
    </submittedName>
</protein>
<evidence type="ECO:0000313" key="2">
    <source>
        <dbReference type="EMBL" id="CBJ48511.1"/>
    </source>
</evidence>
<dbReference type="InParanoid" id="D7FTD3"/>
<evidence type="ECO:0000313" key="3">
    <source>
        <dbReference type="Proteomes" id="UP000002630"/>
    </source>
</evidence>
<dbReference type="OrthoDB" id="10538268at2759"/>
<dbReference type="EMBL" id="FN649736">
    <property type="protein sequence ID" value="CBJ48511.1"/>
    <property type="molecule type" value="Genomic_DNA"/>
</dbReference>
<gene>
    <name evidence="2" type="ORF">Esi_0025_0033</name>
</gene>
<dbReference type="EMBL" id="FN648431">
    <property type="protein sequence ID" value="CBJ48511.1"/>
    <property type="molecule type" value="Genomic_DNA"/>
</dbReference>
<dbReference type="Proteomes" id="UP000002630">
    <property type="component" value="Linkage Group LG11"/>
</dbReference>